<dbReference type="EMBL" id="JAUSUV010000006">
    <property type="protein sequence ID" value="MDQ0417493.1"/>
    <property type="molecule type" value="Genomic_DNA"/>
</dbReference>
<feature type="transmembrane region" description="Helical" evidence="6">
    <location>
        <begin position="12"/>
        <end position="33"/>
    </location>
</feature>
<dbReference type="GO" id="GO:0005886">
    <property type="term" value="C:plasma membrane"/>
    <property type="evidence" value="ECO:0007669"/>
    <property type="project" value="UniProtKB-SubCell"/>
</dbReference>
<dbReference type="RefSeq" id="WP_307252540.1">
    <property type="nucleotide sequence ID" value="NZ_JAUSUV010000006.1"/>
</dbReference>
<dbReference type="GO" id="GO:0022857">
    <property type="term" value="F:transmembrane transporter activity"/>
    <property type="evidence" value="ECO:0007669"/>
    <property type="project" value="InterPro"/>
</dbReference>
<feature type="transmembrane region" description="Helical" evidence="6">
    <location>
        <begin position="381"/>
        <end position="412"/>
    </location>
</feature>
<feature type="transmembrane region" description="Helical" evidence="6">
    <location>
        <begin position="349"/>
        <end position="369"/>
    </location>
</feature>
<gene>
    <name evidence="7" type="ORF">J2Z48_001666</name>
</gene>
<evidence type="ECO:0000256" key="1">
    <source>
        <dbReference type="ARBA" id="ARBA00004651"/>
    </source>
</evidence>
<feature type="transmembrane region" description="Helical" evidence="6">
    <location>
        <begin position="93"/>
        <end position="114"/>
    </location>
</feature>
<accession>A0AAJ1WSZ2</accession>
<evidence type="ECO:0000256" key="3">
    <source>
        <dbReference type="ARBA" id="ARBA00022692"/>
    </source>
</evidence>
<dbReference type="InterPro" id="IPR002293">
    <property type="entry name" value="AA/rel_permease1"/>
</dbReference>
<evidence type="ECO:0000256" key="5">
    <source>
        <dbReference type="ARBA" id="ARBA00023136"/>
    </source>
</evidence>
<comment type="subcellular location">
    <subcellularLocation>
        <location evidence="1">Cell membrane</location>
        <topology evidence="1">Multi-pass membrane protein</topology>
    </subcellularLocation>
</comment>
<evidence type="ECO:0000313" key="8">
    <source>
        <dbReference type="Proteomes" id="UP001238450"/>
    </source>
</evidence>
<dbReference type="InterPro" id="IPR050367">
    <property type="entry name" value="APC_superfamily"/>
</dbReference>
<evidence type="ECO:0000313" key="7">
    <source>
        <dbReference type="EMBL" id="MDQ0417493.1"/>
    </source>
</evidence>
<keyword evidence="5 6" id="KW-0472">Membrane</keyword>
<keyword evidence="3 6" id="KW-0812">Transmembrane</keyword>
<dbReference type="PANTHER" id="PTHR42770:SF13">
    <property type="entry name" value="L-METHIONINE_BRANCHED-CHAIN AMINO ACID EXPORTER YJEH"/>
    <property type="match status" value="1"/>
</dbReference>
<protein>
    <submittedName>
        <fullName evidence="7">Amino acid efflux transporter</fullName>
    </submittedName>
</protein>
<feature type="transmembrane region" description="Helical" evidence="6">
    <location>
        <begin position="264"/>
        <end position="288"/>
    </location>
</feature>
<keyword evidence="2" id="KW-1003">Cell membrane</keyword>
<sequence length="425" mass="45262">MYTQPTLRKTILLPQAIALYIGSVMGSGILLLPGLAAEIAGPSSLLAWGVMIMLSFPLALVMGWLAALHPNSGGVAHYVTKAFGEKLGTLTGWFFLMSVIIGAPVTALTGAGYLSSALGLGGKGQIEIAIVMIILALVVNYFGMSVSGQIQVIITGGIILILGFTIFSSFVHIEPTNLAPAVPISLWDVGKSAALIFWCFTGWEAVTNLSEEFVDPKRDTLKAVTIAAIIIGVLYFLTAFSTVGTGSYLNGAQDALVTVIKQSFGNYGSAITGGLGFFICMASITAYFGSSIRSAYALARDEKAPSFMKSFSTRYCTPVGGIYFLAGGCAITMALYATGLIPLSTLIQLPNATYILTYILGCGAAIRIFRDYKTARLFSWISLLLSLAILPFVGWSLFYPVTITLFVSIFIWKKDLFSKGLAHSN</sequence>
<feature type="transmembrane region" description="Helical" evidence="6">
    <location>
        <begin position="315"/>
        <end position="337"/>
    </location>
</feature>
<evidence type="ECO:0000256" key="2">
    <source>
        <dbReference type="ARBA" id="ARBA00022475"/>
    </source>
</evidence>
<dbReference type="PIRSF" id="PIRSF006060">
    <property type="entry name" value="AA_transporter"/>
    <property type="match status" value="1"/>
</dbReference>
<dbReference type="Pfam" id="PF13520">
    <property type="entry name" value="AA_permease_2"/>
    <property type="match status" value="1"/>
</dbReference>
<name>A0AAJ1WSZ2_9BACL</name>
<keyword evidence="8" id="KW-1185">Reference proteome</keyword>
<organism evidence="7 8">
    <name type="scientific">Croceifilum oryzae</name>
    <dbReference type="NCBI Taxonomy" id="1553429"/>
    <lineage>
        <taxon>Bacteria</taxon>
        <taxon>Bacillati</taxon>
        <taxon>Bacillota</taxon>
        <taxon>Bacilli</taxon>
        <taxon>Bacillales</taxon>
        <taxon>Thermoactinomycetaceae</taxon>
        <taxon>Croceifilum</taxon>
    </lineage>
</organism>
<evidence type="ECO:0000256" key="6">
    <source>
        <dbReference type="SAM" id="Phobius"/>
    </source>
</evidence>
<dbReference type="AlphaFoldDB" id="A0AAJ1WSZ2"/>
<keyword evidence="4 6" id="KW-1133">Transmembrane helix</keyword>
<reference evidence="7 8" key="1">
    <citation type="submission" date="2023-07" db="EMBL/GenBank/DDBJ databases">
        <title>Genomic Encyclopedia of Type Strains, Phase IV (KMG-IV): sequencing the most valuable type-strain genomes for metagenomic binning, comparative biology and taxonomic classification.</title>
        <authorList>
            <person name="Goeker M."/>
        </authorList>
    </citation>
    <scope>NUCLEOTIDE SEQUENCE [LARGE SCALE GENOMIC DNA]</scope>
    <source>
        <strain evidence="7 8">DSM 46876</strain>
    </source>
</reference>
<evidence type="ECO:0000256" key="4">
    <source>
        <dbReference type="ARBA" id="ARBA00022989"/>
    </source>
</evidence>
<feature type="transmembrane region" description="Helical" evidence="6">
    <location>
        <begin position="150"/>
        <end position="171"/>
    </location>
</feature>
<feature type="transmembrane region" description="Helical" evidence="6">
    <location>
        <begin position="223"/>
        <end position="244"/>
    </location>
</feature>
<dbReference type="Proteomes" id="UP001238450">
    <property type="component" value="Unassembled WGS sequence"/>
</dbReference>
<proteinExistence type="predicted"/>
<feature type="transmembrane region" description="Helical" evidence="6">
    <location>
        <begin position="126"/>
        <end position="144"/>
    </location>
</feature>
<dbReference type="PANTHER" id="PTHR42770">
    <property type="entry name" value="AMINO ACID TRANSPORTER-RELATED"/>
    <property type="match status" value="1"/>
</dbReference>
<comment type="caution">
    <text evidence="7">The sequence shown here is derived from an EMBL/GenBank/DDBJ whole genome shotgun (WGS) entry which is preliminary data.</text>
</comment>
<feature type="transmembrane region" description="Helical" evidence="6">
    <location>
        <begin position="45"/>
        <end position="67"/>
    </location>
</feature>
<dbReference type="Gene3D" id="1.20.1740.10">
    <property type="entry name" value="Amino acid/polyamine transporter I"/>
    <property type="match status" value="1"/>
</dbReference>